<dbReference type="OrthoDB" id="2747778at2759"/>
<dbReference type="InParanoid" id="A0A0C2S1T2"/>
<evidence type="ECO:0000313" key="3">
    <source>
        <dbReference type="Proteomes" id="UP000054549"/>
    </source>
</evidence>
<dbReference type="PROSITE" id="PS00109">
    <property type="entry name" value="PROTEIN_KINASE_TYR"/>
    <property type="match status" value="1"/>
</dbReference>
<proteinExistence type="predicted"/>
<protein>
    <recommendedName>
        <fullName evidence="1">Fungal-type protein kinase domain-containing protein</fullName>
    </recommendedName>
</protein>
<evidence type="ECO:0000313" key="2">
    <source>
        <dbReference type="EMBL" id="KIL56590.1"/>
    </source>
</evidence>
<dbReference type="Gene3D" id="1.10.510.10">
    <property type="entry name" value="Transferase(Phosphotransferase) domain 1"/>
    <property type="match status" value="1"/>
</dbReference>
<sequence>MADAMQAHQHAYFNAHVLHRDISAGNILITYEGKGLLIDWDLCVKLMDPNNCNKFAPARLPVRTGTWQFMSAALLQDNDKSFRFTKHIISGSSSSRFLRAFDEEYEDEDGVKGGDLKKGFLLGRDIPRVVKFNSRPQLDALIGELTDTFQSCRSMC</sequence>
<feature type="domain" description="Fungal-type protein kinase" evidence="1">
    <location>
        <begin position="2"/>
        <end position="83"/>
    </location>
</feature>
<dbReference type="InterPro" id="IPR008266">
    <property type="entry name" value="Tyr_kinase_AS"/>
</dbReference>
<dbReference type="SUPFAM" id="SSF56112">
    <property type="entry name" value="Protein kinase-like (PK-like)"/>
    <property type="match status" value="1"/>
</dbReference>
<keyword evidence="3" id="KW-1185">Reference proteome</keyword>
<evidence type="ECO:0000259" key="1">
    <source>
        <dbReference type="Pfam" id="PF17667"/>
    </source>
</evidence>
<dbReference type="GO" id="GO:0004672">
    <property type="term" value="F:protein kinase activity"/>
    <property type="evidence" value="ECO:0007669"/>
    <property type="project" value="InterPro"/>
</dbReference>
<dbReference type="HOGENOM" id="CLU_1686093_0_0_1"/>
<reference evidence="2 3" key="1">
    <citation type="submission" date="2014-04" db="EMBL/GenBank/DDBJ databases">
        <title>Evolutionary Origins and Diversification of the Mycorrhizal Mutualists.</title>
        <authorList>
            <consortium name="DOE Joint Genome Institute"/>
            <consortium name="Mycorrhizal Genomics Consortium"/>
            <person name="Kohler A."/>
            <person name="Kuo A."/>
            <person name="Nagy L.G."/>
            <person name="Floudas D."/>
            <person name="Copeland A."/>
            <person name="Barry K.W."/>
            <person name="Cichocki N."/>
            <person name="Veneault-Fourrey C."/>
            <person name="LaButti K."/>
            <person name="Lindquist E.A."/>
            <person name="Lipzen A."/>
            <person name="Lundell T."/>
            <person name="Morin E."/>
            <person name="Murat C."/>
            <person name="Riley R."/>
            <person name="Ohm R."/>
            <person name="Sun H."/>
            <person name="Tunlid A."/>
            <person name="Henrissat B."/>
            <person name="Grigoriev I.V."/>
            <person name="Hibbett D.S."/>
            <person name="Martin F."/>
        </authorList>
    </citation>
    <scope>NUCLEOTIDE SEQUENCE [LARGE SCALE GENOMIC DNA]</scope>
    <source>
        <strain evidence="2 3">Koide BX008</strain>
    </source>
</reference>
<dbReference type="InterPro" id="IPR011009">
    <property type="entry name" value="Kinase-like_dom_sf"/>
</dbReference>
<dbReference type="Pfam" id="PF17667">
    <property type="entry name" value="Pkinase_fungal"/>
    <property type="match status" value="1"/>
</dbReference>
<dbReference type="AlphaFoldDB" id="A0A0C2S1T2"/>
<dbReference type="Proteomes" id="UP000054549">
    <property type="component" value="Unassembled WGS sequence"/>
</dbReference>
<dbReference type="EMBL" id="KN818414">
    <property type="protein sequence ID" value="KIL56590.1"/>
    <property type="molecule type" value="Genomic_DNA"/>
</dbReference>
<name>A0A0C2S1T2_AMAMK</name>
<gene>
    <name evidence="2" type="ORF">M378DRAFT_16984</name>
</gene>
<accession>A0A0C2S1T2</accession>
<dbReference type="InterPro" id="IPR040976">
    <property type="entry name" value="Pkinase_fungal"/>
</dbReference>
<organism evidence="2 3">
    <name type="scientific">Amanita muscaria (strain Koide BX008)</name>
    <dbReference type="NCBI Taxonomy" id="946122"/>
    <lineage>
        <taxon>Eukaryota</taxon>
        <taxon>Fungi</taxon>
        <taxon>Dikarya</taxon>
        <taxon>Basidiomycota</taxon>
        <taxon>Agaricomycotina</taxon>
        <taxon>Agaricomycetes</taxon>
        <taxon>Agaricomycetidae</taxon>
        <taxon>Agaricales</taxon>
        <taxon>Pluteineae</taxon>
        <taxon>Amanitaceae</taxon>
        <taxon>Amanita</taxon>
    </lineage>
</organism>